<protein>
    <submittedName>
        <fullName evidence="1">Uncharacterized protein</fullName>
    </submittedName>
</protein>
<reference evidence="1 2" key="1">
    <citation type="submission" date="2018-11" db="EMBL/GenBank/DDBJ databases">
        <authorList>
            <consortium name="Pathogen Informatics"/>
        </authorList>
    </citation>
    <scope>NUCLEOTIDE SEQUENCE [LARGE SCALE GENOMIC DNA]</scope>
</reference>
<dbReference type="OrthoDB" id="10499814at2759"/>
<evidence type="ECO:0000313" key="1">
    <source>
        <dbReference type="EMBL" id="VDM78657.1"/>
    </source>
</evidence>
<name>A0A3P7JQW0_STRVU</name>
<dbReference type="EMBL" id="UYYB01102567">
    <property type="protein sequence ID" value="VDM78657.1"/>
    <property type="molecule type" value="Genomic_DNA"/>
</dbReference>
<sequence>MDYENMPIDFSSHSSYCKKSSTFQVRVCLPAVVYHPIPHAFKNLDMEMDDLVIEESLHIQTTNMICSKNEELEVKDVLSNSIKTLRRGLSDVTNRSEIFDISAPGFVQRSHQNPENRFLLSRNYCVQIACITIGKDVSLHIVWTIRELSNMFRIFYYHKHYNYNEKEIIVDASSSILLCARSQQPSSSPPAPRCGP</sequence>
<dbReference type="Proteomes" id="UP000270094">
    <property type="component" value="Unassembled WGS sequence"/>
</dbReference>
<gene>
    <name evidence="1" type="ORF">SVUK_LOCUS13655</name>
</gene>
<organism evidence="1 2">
    <name type="scientific">Strongylus vulgaris</name>
    <name type="common">Blood worm</name>
    <dbReference type="NCBI Taxonomy" id="40348"/>
    <lineage>
        <taxon>Eukaryota</taxon>
        <taxon>Metazoa</taxon>
        <taxon>Ecdysozoa</taxon>
        <taxon>Nematoda</taxon>
        <taxon>Chromadorea</taxon>
        <taxon>Rhabditida</taxon>
        <taxon>Rhabditina</taxon>
        <taxon>Rhabditomorpha</taxon>
        <taxon>Strongyloidea</taxon>
        <taxon>Strongylidae</taxon>
        <taxon>Strongylus</taxon>
    </lineage>
</organism>
<dbReference type="AlphaFoldDB" id="A0A3P7JQW0"/>
<proteinExistence type="predicted"/>
<accession>A0A3P7JQW0</accession>
<evidence type="ECO:0000313" key="2">
    <source>
        <dbReference type="Proteomes" id="UP000270094"/>
    </source>
</evidence>
<keyword evidence="2" id="KW-1185">Reference proteome</keyword>